<keyword evidence="5 8" id="KW-0560">Oxidoreductase</keyword>
<dbReference type="EC" id="1.2.1.70" evidence="3 8"/>
<evidence type="ECO:0000259" key="12">
    <source>
        <dbReference type="Pfam" id="PF01488"/>
    </source>
</evidence>
<dbReference type="Pfam" id="PF01488">
    <property type="entry name" value="Shikimate_DH"/>
    <property type="match status" value="1"/>
</dbReference>
<dbReference type="CDD" id="cd05213">
    <property type="entry name" value="NAD_bind_Glutamyl_tRNA_reduct"/>
    <property type="match status" value="1"/>
</dbReference>
<dbReference type="Proteomes" id="UP001204798">
    <property type="component" value="Unassembled WGS sequence"/>
</dbReference>
<evidence type="ECO:0000313" key="15">
    <source>
        <dbReference type="Proteomes" id="UP001204798"/>
    </source>
</evidence>
<evidence type="ECO:0000256" key="9">
    <source>
        <dbReference type="RuleBase" id="RU000584"/>
    </source>
</evidence>
<accession>A0ABT2EMW4</accession>
<comment type="pathway">
    <text evidence="1 8 9">Porphyrin-containing compound metabolism; protoporphyrin-IX biosynthesis; 5-aminolevulinate from L-glutamyl-tRNA(Glu): step 1/2.</text>
</comment>
<dbReference type="InterPro" id="IPR000343">
    <property type="entry name" value="4pyrrol_synth_GluRdtase"/>
</dbReference>
<comment type="similarity">
    <text evidence="2 8 9">Belongs to the glutamyl-tRNA reductase family.</text>
</comment>
<dbReference type="PANTHER" id="PTHR43013">
    <property type="entry name" value="GLUTAMYL-TRNA REDUCTASE"/>
    <property type="match status" value="1"/>
</dbReference>
<evidence type="ECO:0000256" key="5">
    <source>
        <dbReference type="ARBA" id="ARBA00023002"/>
    </source>
</evidence>
<evidence type="ECO:0000256" key="6">
    <source>
        <dbReference type="ARBA" id="ARBA00023244"/>
    </source>
</evidence>
<feature type="binding site" evidence="8">
    <location>
        <position position="108"/>
    </location>
    <ligand>
        <name>substrate</name>
    </ligand>
</feature>
<proteinExistence type="inferred from homology"/>
<keyword evidence="4 8" id="KW-0521">NADP</keyword>
<comment type="miscellaneous">
    <text evidence="8">During catalysis, the active site Cys acts as a nucleophile attacking the alpha-carbonyl group of tRNA-bound glutamate with the formation of a thioester intermediate between enzyme and glutamate, and the concomitant release of tRNA(Glu). The thioester intermediate is finally reduced by direct hydride transfer from NADPH, to form the product GSA.</text>
</comment>
<dbReference type="Gene3D" id="3.40.50.720">
    <property type="entry name" value="NAD(P)-binding Rossmann-like Domain"/>
    <property type="match status" value="1"/>
</dbReference>
<dbReference type="PIRSF" id="PIRSF000445">
    <property type="entry name" value="4pyrrol_synth_GluRdtase"/>
    <property type="match status" value="1"/>
</dbReference>
<evidence type="ECO:0000256" key="10">
    <source>
        <dbReference type="SAM" id="Coils"/>
    </source>
</evidence>
<dbReference type="Pfam" id="PF05201">
    <property type="entry name" value="GlutR_N"/>
    <property type="match status" value="1"/>
</dbReference>
<evidence type="ECO:0000256" key="2">
    <source>
        <dbReference type="ARBA" id="ARBA00005916"/>
    </source>
</evidence>
<feature type="active site" description="Nucleophile" evidence="8">
    <location>
        <position position="50"/>
    </location>
</feature>
<dbReference type="PROSITE" id="PS00747">
    <property type="entry name" value="GLUTR"/>
    <property type="match status" value="1"/>
</dbReference>
<evidence type="ECO:0000259" key="11">
    <source>
        <dbReference type="Pfam" id="PF00745"/>
    </source>
</evidence>
<dbReference type="HAMAP" id="MF_00087">
    <property type="entry name" value="Glu_tRNA_reductase"/>
    <property type="match status" value="1"/>
</dbReference>
<comment type="domain">
    <text evidence="8">Possesses an unusual extended V-shaped dimeric structure with each monomer consisting of three distinct domains arranged along a curved 'spinal' alpha-helix. The N-terminal catalytic domain specifically recognizes the glutamate moiety of the substrate. The second domain is the NADPH-binding domain, and the third C-terminal domain is responsible for dimerization.</text>
</comment>
<evidence type="ECO:0000256" key="7">
    <source>
        <dbReference type="ARBA" id="ARBA00047464"/>
    </source>
</evidence>
<comment type="subunit">
    <text evidence="8">Homodimer.</text>
</comment>
<dbReference type="InterPro" id="IPR036343">
    <property type="entry name" value="GluRdtase_N_sf"/>
</dbReference>
<organism evidence="14 15">
    <name type="scientific">Candidatus Fervidibacter sacchari</name>
    <dbReference type="NCBI Taxonomy" id="1448929"/>
    <lineage>
        <taxon>Bacteria</taxon>
        <taxon>Candidatus Fervidibacterota</taxon>
        <taxon>Candidatus Fervidibacter</taxon>
    </lineage>
</organism>
<dbReference type="SUPFAM" id="SSF69742">
    <property type="entry name" value="Glutamyl tRNA-reductase catalytic, N-terminal domain"/>
    <property type="match status" value="1"/>
</dbReference>
<protein>
    <recommendedName>
        <fullName evidence="3 8">Glutamyl-tRNA reductase</fullName>
        <shortName evidence="8">GluTR</shortName>
        <ecNumber evidence="3 8">1.2.1.70</ecNumber>
    </recommendedName>
</protein>
<feature type="domain" description="Quinate/shikimate 5-dehydrogenase/glutamyl-tRNA reductase" evidence="12">
    <location>
        <begin position="170"/>
        <end position="305"/>
    </location>
</feature>
<comment type="catalytic activity">
    <reaction evidence="7 8 9">
        <text>(S)-4-amino-5-oxopentanoate + tRNA(Glu) + NADP(+) = L-glutamyl-tRNA(Glu) + NADPH + H(+)</text>
        <dbReference type="Rhea" id="RHEA:12344"/>
        <dbReference type="Rhea" id="RHEA-COMP:9663"/>
        <dbReference type="Rhea" id="RHEA-COMP:9680"/>
        <dbReference type="ChEBI" id="CHEBI:15378"/>
        <dbReference type="ChEBI" id="CHEBI:57501"/>
        <dbReference type="ChEBI" id="CHEBI:57783"/>
        <dbReference type="ChEBI" id="CHEBI:58349"/>
        <dbReference type="ChEBI" id="CHEBI:78442"/>
        <dbReference type="ChEBI" id="CHEBI:78520"/>
        <dbReference type="EC" id="1.2.1.70"/>
    </reaction>
</comment>
<dbReference type="RefSeq" id="WP_259095580.1">
    <property type="nucleotide sequence ID" value="NZ_CP130454.1"/>
</dbReference>
<evidence type="ECO:0000256" key="4">
    <source>
        <dbReference type="ARBA" id="ARBA00022857"/>
    </source>
</evidence>
<dbReference type="SUPFAM" id="SSF51735">
    <property type="entry name" value="NAD(P)-binding Rossmann-fold domains"/>
    <property type="match status" value="1"/>
</dbReference>
<feature type="site" description="Important for activity" evidence="8">
    <location>
        <position position="98"/>
    </location>
</feature>
<evidence type="ECO:0000256" key="1">
    <source>
        <dbReference type="ARBA" id="ARBA00005059"/>
    </source>
</evidence>
<dbReference type="PANTHER" id="PTHR43013:SF1">
    <property type="entry name" value="GLUTAMYL-TRNA REDUCTASE"/>
    <property type="match status" value="1"/>
</dbReference>
<dbReference type="InterPro" id="IPR015896">
    <property type="entry name" value="4pyrrol_synth_GluRdtase_dimer"/>
</dbReference>
<keyword evidence="15" id="KW-1185">Reference proteome</keyword>
<feature type="coiled-coil region" evidence="10">
    <location>
        <begin position="345"/>
        <end position="372"/>
    </location>
</feature>
<keyword evidence="6 8" id="KW-0627">Porphyrin biosynthesis</keyword>
<dbReference type="SUPFAM" id="SSF69075">
    <property type="entry name" value="Glutamyl tRNA-reductase dimerization domain"/>
    <property type="match status" value="1"/>
</dbReference>
<feature type="binding site" evidence="8">
    <location>
        <position position="119"/>
    </location>
    <ligand>
        <name>substrate</name>
    </ligand>
</feature>
<dbReference type="Pfam" id="PF00745">
    <property type="entry name" value="GlutR_dimer"/>
    <property type="match status" value="1"/>
</dbReference>
<dbReference type="InterPro" id="IPR006151">
    <property type="entry name" value="Shikm_DH/Glu-tRNA_Rdtase"/>
</dbReference>
<evidence type="ECO:0000256" key="8">
    <source>
        <dbReference type="HAMAP-Rule" id="MF_00087"/>
    </source>
</evidence>
<dbReference type="GO" id="GO:0008883">
    <property type="term" value="F:glutamyl-tRNA reductase activity"/>
    <property type="evidence" value="ECO:0007669"/>
    <property type="project" value="UniProtKB-EC"/>
</dbReference>
<evidence type="ECO:0000313" key="14">
    <source>
        <dbReference type="EMBL" id="MCS3919295.1"/>
    </source>
</evidence>
<feature type="binding site" evidence="8">
    <location>
        <begin position="49"/>
        <end position="52"/>
    </location>
    <ligand>
        <name>substrate</name>
    </ligand>
</feature>
<dbReference type="InterPro" id="IPR036291">
    <property type="entry name" value="NAD(P)-bd_dom_sf"/>
</dbReference>
<comment type="function">
    <text evidence="8">Catalyzes the NADPH-dependent reduction of glutamyl-tRNA(Glu) to glutamate 1-semialdehyde (GSA).</text>
</comment>
<feature type="binding site" evidence="8">
    <location>
        <begin position="188"/>
        <end position="193"/>
    </location>
    <ligand>
        <name>NADP(+)</name>
        <dbReference type="ChEBI" id="CHEBI:58349"/>
    </ligand>
</feature>
<comment type="caution">
    <text evidence="14">The sequence shown here is derived from an EMBL/GenBank/DDBJ whole genome shotgun (WGS) entry which is preliminary data.</text>
</comment>
<dbReference type="NCBIfam" id="TIGR01035">
    <property type="entry name" value="hemA"/>
    <property type="match status" value="1"/>
</dbReference>
<evidence type="ECO:0000259" key="13">
    <source>
        <dbReference type="Pfam" id="PF05201"/>
    </source>
</evidence>
<dbReference type="InterPro" id="IPR015895">
    <property type="entry name" value="4pyrrol_synth_GluRdtase_N"/>
</dbReference>
<gene>
    <name evidence="8" type="primary">hemA</name>
    <name evidence="14" type="ORF">M2350_001708</name>
</gene>
<feature type="binding site" evidence="8">
    <location>
        <begin position="113"/>
        <end position="115"/>
    </location>
    <ligand>
        <name>substrate</name>
    </ligand>
</feature>
<evidence type="ECO:0000256" key="3">
    <source>
        <dbReference type="ARBA" id="ARBA00012970"/>
    </source>
</evidence>
<dbReference type="Gene3D" id="3.30.460.30">
    <property type="entry name" value="Glutamyl-tRNA reductase, N-terminal domain"/>
    <property type="match status" value="1"/>
</dbReference>
<dbReference type="InterPro" id="IPR036453">
    <property type="entry name" value="GluRdtase_dimer_dom_sf"/>
</dbReference>
<reference evidence="14 15" key="1">
    <citation type="submission" date="2022-08" db="EMBL/GenBank/DDBJ databases">
        <title>Bacterial and archaeal communities from various locations to study Microbial Dark Matter (Phase II).</title>
        <authorList>
            <person name="Stepanauskas R."/>
        </authorList>
    </citation>
    <scope>NUCLEOTIDE SEQUENCE [LARGE SCALE GENOMIC DNA]</scope>
    <source>
        <strain evidence="14 15">PD1</strain>
    </source>
</reference>
<sequence>MVSILVVGTNHKFAPVEVREKVAFAEERLPEAYNYFRAQGIDEIVLLSTCNRTEVYTATQQRLPERKVLKLWLSFFGLPEGEIEGRFYAYQDKEAARHLFRVACGLDSMMLGETQILGQVKDAYEQAQRAGAVGTYLGELFRRAIKVGKKARSETAISKGAMSVGGAAVELAKHIFANLQTCTVLLIGAGKMGTDTAKSLVQAGAKQLLVCNRTLSRAQELASKLNGQVVPFEELQENLSRADIVIASTGAQQYILTKQMVSEAVKQRRYRPLFLIDISVPRNIDPKVNDLDNVFLFDIDDLEQVVREFLEERKKEVPKVEALIEHELQNFTVWLGERKAKPIIVQLLQEAQRQTEQALNELFDELPDLSEEQRRAIAAKMKALTMRLLSQPLNQIKQLAHTDGVLEIARQLLVPKEAEDGGALNEESQRLDR</sequence>
<dbReference type="InterPro" id="IPR018214">
    <property type="entry name" value="GluRdtase_CS"/>
</dbReference>
<name>A0ABT2EMW4_9BACT</name>
<keyword evidence="10" id="KW-0175">Coiled coil</keyword>
<feature type="domain" description="Tetrapyrrole biosynthesis glutamyl-tRNA reductase dimerisation" evidence="11">
    <location>
        <begin position="319"/>
        <end position="412"/>
    </location>
</feature>
<dbReference type="EMBL" id="JANUCP010000003">
    <property type="protein sequence ID" value="MCS3919295.1"/>
    <property type="molecule type" value="Genomic_DNA"/>
</dbReference>
<feature type="domain" description="Glutamyl-tRNA reductase N-terminal" evidence="13">
    <location>
        <begin position="7"/>
        <end position="155"/>
    </location>
</feature>